<dbReference type="STRING" id="1169540.A0A0G4F1D8"/>
<evidence type="ECO:0000313" key="5">
    <source>
        <dbReference type="Proteomes" id="UP000041254"/>
    </source>
</evidence>
<dbReference type="Gene3D" id="3.30.70.330">
    <property type="match status" value="3"/>
</dbReference>
<dbReference type="NCBIfam" id="TIGR01622">
    <property type="entry name" value="SF-CC1"/>
    <property type="match status" value="1"/>
</dbReference>
<dbReference type="PANTHER" id="PTHR48036">
    <property type="entry name" value="SPLICING FACTOR (PAD-1), PUTATIVE (AFU_ORTHOLOGUE AFUA_1G15810)-RELATED"/>
    <property type="match status" value="1"/>
</dbReference>
<dbReference type="GO" id="GO:0005634">
    <property type="term" value="C:nucleus"/>
    <property type="evidence" value="ECO:0007669"/>
    <property type="project" value="InterPro"/>
</dbReference>
<evidence type="ECO:0000259" key="3">
    <source>
        <dbReference type="PROSITE" id="PS50102"/>
    </source>
</evidence>
<dbReference type="CDD" id="cd12285">
    <property type="entry name" value="RRM3_RBM39_like"/>
    <property type="match status" value="1"/>
</dbReference>
<dbReference type="OMA" id="RYFAGNT"/>
<evidence type="ECO:0000313" key="4">
    <source>
        <dbReference type="EMBL" id="CEM05200.1"/>
    </source>
</evidence>
<feature type="region of interest" description="Disordered" evidence="2">
    <location>
        <begin position="1"/>
        <end position="104"/>
    </location>
</feature>
<accession>A0A0G4F1D8</accession>
<keyword evidence="1" id="KW-0694">RNA-binding</keyword>
<dbReference type="VEuPathDB" id="CryptoDB:Vbra_14162"/>
<evidence type="ECO:0000256" key="1">
    <source>
        <dbReference type="PROSITE-ProRule" id="PRU00176"/>
    </source>
</evidence>
<dbReference type="Proteomes" id="UP000041254">
    <property type="component" value="Unassembled WGS sequence"/>
</dbReference>
<dbReference type="PhylomeDB" id="A0A0G4F1D8"/>
<dbReference type="GO" id="GO:0003723">
    <property type="term" value="F:RNA binding"/>
    <property type="evidence" value="ECO:0007669"/>
    <property type="project" value="UniProtKB-UniRule"/>
</dbReference>
<keyword evidence="5" id="KW-1185">Reference proteome</keyword>
<dbReference type="Pfam" id="PF00076">
    <property type="entry name" value="RRM_1"/>
    <property type="match status" value="2"/>
</dbReference>
<feature type="compositionally biased region" description="Basic and acidic residues" evidence="2">
    <location>
        <begin position="84"/>
        <end position="104"/>
    </location>
</feature>
<dbReference type="AlphaFoldDB" id="A0A0G4F1D8"/>
<reference evidence="4 5" key="1">
    <citation type="submission" date="2014-11" db="EMBL/GenBank/DDBJ databases">
        <authorList>
            <person name="Zhu J."/>
            <person name="Qi W."/>
            <person name="Song R."/>
        </authorList>
    </citation>
    <scope>NUCLEOTIDE SEQUENCE [LARGE SCALE GENOMIC DNA]</scope>
</reference>
<feature type="domain" description="RRM" evidence="3">
    <location>
        <begin position="131"/>
        <end position="209"/>
    </location>
</feature>
<dbReference type="InterPro" id="IPR035979">
    <property type="entry name" value="RBD_domain_sf"/>
</dbReference>
<feature type="compositionally biased region" description="Basic and acidic residues" evidence="2">
    <location>
        <begin position="28"/>
        <end position="56"/>
    </location>
</feature>
<dbReference type="EMBL" id="CDMY01000356">
    <property type="protein sequence ID" value="CEM05200.1"/>
    <property type="molecule type" value="Genomic_DNA"/>
</dbReference>
<feature type="domain" description="RRM" evidence="3">
    <location>
        <begin position="232"/>
        <end position="313"/>
    </location>
</feature>
<dbReference type="GO" id="GO:0006397">
    <property type="term" value="P:mRNA processing"/>
    <property type="evidence" value="ECO:0007669"/>
    <property type="project" value="InterPro"/>
</dbReference>
<dbReference type="OrthoDB" id="5411533at2759"/>
<dbReference type="InParanoid" id="A0A0G4F1D8"/>
<dbReference type="InterPro" id="IPR006509">
    <property type="entry name" value="RBM39_SF"/>
</dbReference>
<organism evidence="4 5">
    <name type="scientific">Vitrella brassicaformis (strain CCMP3155)</name>
    <dbReference type="NCBI Taxonomy" id="1169540"/>
    <lineage>
        <taxon>Eukaryota</taxon>
        <taxon>Sar</taxon>
        <taxon>Alveolata</taxon>
        <taxon>Colpodellida</taxon>
        <taxon>Vitrellaceae</taxon>
        <taxon>Vitrella</taxon>
    </lineage>
</organism>
<dbReference type="PROSITE" id="PS50102">
    <property type="entry name" value="RRM"/>
    <property type="match status" value="2"/>
</dbReference>
<protein>
    <recommendedName>
        <fullName evidence="3">RRM domain-containing protein</fullName>
    </recommendedName>
</protein>
<dbReference type="SUPFAM" id="SSF54928">
    <property type="entry name" value="RNA-binding domain, RBD"/>
    <property type="match status" value="2"/>
</dbReference>
<evidence type="ECO:0000256" key="2">
    <source>
        <dbReference type="SAM" id="MobiDB-lite"/>
    </source>
</evidence>
<dbReference type="InterPro" id="IPR000504">
    <property type="entry name" value="RRM_dom"/>
</dbReference>
<dbReference type="SMART" id="SM00360">
    <property type="entry name" value="RRM"/>
    <property type="match status" value="3"/>
</dbReference>
<sequence>MSAERDAIEALIEAGIGGGKSGSKSRSKQREERLENGYGSHDRNERQSRSKGRDRDYDDYDDDDDRDNRRDRRDRGRRHRSRSRSVERRRAREEKERLREEEERRQRAELLRAEEEEKRRREIEEARRDDLTVLVLNLSLKADERDVYEFMSEHAGKVKDIQVIRDQRSGKSKGVAYVELYTQEALIKALSLSGSPIKGVPIKVQASQAEKNRAARAAKEMAAQVASSEGPLKLYVGNLTDKLANITDSELRDLFSPFGAIDNVDIHKDPYTGLCRGYAFIAFRNAADAKEAMTAMNGFDISGKQLKVGLATESKNQLQQQGLYGPSLLMQQQAAADALDNERLEDAGGGLMSGNTAKIELMKKLARDAQLASTSTTPTVPQAPMVAGMAYPNAYSGVPPAAAAPIAPSGEMSSNIVLNNMLSASEVNLESDPTFFEDVMEDVKQECSSHGTVARVWLSRINIDGKVWVKMQDVQQAVKVAQALNGRYFAGKQIVVEFVADSVWNAIVGPA</sequence>
<gene>
    <name evidence="4" type="ORF">Vbra_14162</name>
</gene>
<name>A0A0G4F1D8_VITBC</name>
<dbReference type="InterPro" id="IPR012677">
    <property type="entry name" value="Nucleotide-bd_a/b_plait_sf"/>
</dbReference>
<proteinExistence type="predicted"/>